<organism evidence="1 2">
    <name type="scientific">Gossypium trilobum</name>
    <dbReference type="NCBI Taxonomy" id="34281"/>
    <lineage>
        <taxon>Eukaryota</taxon>
        <taxon>Viridiplantae</taxon>
        <taxon>Streptophyta</taxon>
        <taxon>Embryophyta</taxon>
        <taxon>Tracheophyta</taxon>
        <taxon>Spermatophyta</taxon>
        <taxon>Magnoliopsida</taxon>
        <taxon>eudicotyledons</taxon>
        <taxon>Gunneridae</taxon>
        <taxon>Pentapetalae</taxon>
        <taxon>rosids</taxon>
        <taxon>malvids</taxon>
        <taxon>Malvales</taxon>
        <taxon>Malvaceae</taxon>
        <taxon>Malvoideae</taxon>
        <taxon>Gossypium</taxon>
    </lineage>
</organism>
<protein>
    <submittedName>
        <fullName evidence="1">Uncharacterized protein</fullName>
    </submittedName>
</protein>
<proteinExistence type="predicted"/>
<dbReference type="EMBL" id="JABEZW010000009">
    <property type="protein sequence ID" value="MBA0776537.1"/>
    <property type="molecule type" value="Genomic_DNA"/>
</dbReference>
<evidence type="ECO:0000313" key="2">
    <source>
        <dbReference type="Proteomes" id="UP000593568"/>
    </source>
</evidence>
<comment type="caution">
    <text evidence="1">The sequence shown here is derived from an EMBL/GenBank/DDBJ whole genome shotgun (WGS) entry which is preliminary data.</text>
</comment>
<accession>A0A7J9EU33</accession>
<evidence type="ECO:0000313" key="1">
    <source>
        <dbReference type="EMBL" id="MBA0776537.1"/>
    </source>
</evidence>
<gene>
    <name evidence="1" type="ORF">Gotri_011520</name>
</gene>
<reference evidence="1 2" key="1">
    <citation type="journal article" date="2019" name="Genome Biol. Evol.">
        <title>Insights into the evolution of the New World diploid cottons (Gossypium, subgenus Houzingenia) based on genome sequencing.</title>
        <authorList>
            <person name="Grover C.E."/>
            <person name="Arick M.A. 2nd"/>
            <person name="Thrash A."/>
            <person name="Conover J.L."/>
            <person name="Sanders W.S."/>
            <person name="Peterson D.G."/>
            <person name="Frelichowski J.E."/>
            <person name="Scheffler J.A."/>
            <person name="Scheffler B.E."/>
            <person name="Wendel J.F."/>
        </authorList>
    </citation>
    <scope>NUCLEOTIDE SEQUENCE [LARGE SCALE GENOMIC DNA]</scope>
    <source>
        <strain evidence="1">8</strain>
        <tissue evidence="1">Leaf</tissue>
    </source>
</reference>
<dbReference type="AlphaFoldDB" id="A0A7J9EU33"/>
<name>A0A7J9EU33_9ROSI</name>
<sequence length="67" mass="7731">MHVPLVFSSFYVQVYNLPPSFFSENVAKQLGNFIGRLLEYDTKPLSRGVKSYLRIKVELDVKRPLKG</sequence>
<keyword evidence="2" id="KW-1185">Reference proteome</keyword>
<dbReference type="Proteomes" id="UP000593568">
    <property type="component" value="Unassembled WGS sequence"/>
</dbReference>